<dbReference type="AlphaFoldDB" id="A0A3B7MRK0"/>
<dbReference type="InterPro" id="IPR046532">
    <property type="entry name" value="DUF6597"/>
</dbReference>
<keyword evidence="6" id="KW-1185">Reference proteome</keyword>
<evidence type="ECO:0000256" key="3">
    <source>
        <dbReference type="ARBA" id="ARBA00023163"/>
    </source>
</evidence>
<dbReference type="PROSITE" id="PS01124">
    <property type="entry name" value="HTH_ARAC_FAMILY_2"/>
    <property type="match status" value="1"/>
</dbReference>
<dbReference type="OrthoDB" id="655946at2"/>
<feature type="domain" description="HTH araC/xylS-type" evidence="4">
    <location>
        <begin position="159"/>
        <end position="256"/>
    </location>
</feature>
<evidence type="ECO:0000256" key="2">
    <source>
        <dbReference type="ARBA" id="ARBA00023125"/>
    </source>
</evidence>
<dbReference type="Pfam" id="PF20240">
    <property type="entry name" value="DUF6597"/>
    <property type="match status" value="1"/>
</dbReference>
<dbReference type="KEGG" id="pseg:D3H65_03965"/>
<protein>
    <submittedName>
        <fullName evidence="5">AraC family transcriptional regulator</fullName>
    </submittedName>
</protein>
<evidence type="ECO:0000259" key="4">
    <source>
        <dbReference type="PROSITE" id="PS01124"/>
    </source>
</evidence>
<gene>
    <name evidence="5" type="ORF">D3H65_03965</name>
</gene>
<dbReference type="InterPro" id="IPR009057">
    <property type="entry name" value="Homeodomain-like_sf"/>
</dbReference>
<dbReference type="RefSeq" id="WP_119049019.1">
    <property type="nucleotide sequence ID" value="NZ_CP032157.1"/>
</dbReference>
<name>A0A3B7MRK0_9BACT</name>
<evidence type="ECO:0000256" key="1">
    <source>
        <dbReference type="ARBA" id="ARBA00023015"/>
    </source>
</evidence>
<keyword evidence="3" id="KW-0804">Transcription</keyword>
<dbReference type="PANTHER" id="PTHR43280:SF2">
    <property type="entry name" value="HTH-TYPE TRANSCRIPTIONAL REGULATOR EXSA"/>
    <property type="match status" value="1"/>
</dbReference>
<dbReference type="SMART" id="SM00342">
    <property type="entry name" value="HTH_ARAC"/>
    <property type="match status" value="1"/>
</dbReference>
<evidence type="ECO:0000313" key="5">
    <source>
        <dbReference type="EMBL" id="AXY73181.1"/>
    </source>
</evidence>
<dbReference type="Pfam" id="PF12833">
    <property type="entry name" value="HTH_18"/>
    <property type="match status" value="1"/>
</dbReference>
<dbReference type="PANTHER" id="PTHR43280">
    <property type="entry name" value="ARAC-FAMILY TRANSCRIPTIONAL REGULATOR"/>
    <property type="match status" value="1"/>
</dbReference>
<dbReference type="PRINTS" id="PR00032">
    <property type="entry name" value="HTHARAC"/>
</dbReference>
<dbReference type="SUPFAM" id="SSF46689">
    <property type="entry name" value="Homeodomain-like"/>
    <property type="match status" value="1"/>
</dbReference>
<dbReference type="InterPro" id="IPR020449">
    <property type="entry name" value="Tscrpt_reg_AraC-type_HTH"/>
</dbReference>
<dbReference type="Proteomes" id="UP000263900">
    <property type="component" value="Chromosome"/>
</dbReference>
<accession>A0A3B7MRK0</accession>
<dbReference type="InterPro" id="IPR018060">
    <property type="entry name" value="HTH_AraC"/>
</dbReference>
<keyword evidence="2" id="KW-0238">DNA-binding</keyword>
<dbReference type="EMBL" id="CP032157">
    <property type="protein sequence ID" value="AXY73181.1"/>
    <property type="molecule type" value="Genomic_DNA"/>
</dbReference>
<dbReference type="GO" id="GO:0003700">
    <property type="term" value="F:DNA-binding transcription factor activity"/>
    <property type="evidence" value="ECO:0007669"/>
    <property type="project" value="InterPro"/>
</dbReference>
<dbReference type="Gene3D" id="1.10.10.60">
    <property type="entry name" value="Homeodomain-like"/>
    <property type="match status" value="1"/>
</dbReference>
<dbReference type="GO" id="GO:0043565">
    <property type="term" value="F:sequence-specific DNA binding"/>
    <property type="evidence" value="ECO:0007669"/>
    <property type="project" value="InterPro"/>
</dbReference>
<proteinExistence type="predicted"/>
<evidence type="ECO:0000313" key="6">
    <source>
        <dbReference type="Proteomes" id="UP000263900"/>
    </source>
</evidence>
<organism evidence="5 6">
    <name type="scientific">Paraflavitalea soli</name>
    <dbReference type="NCBI Taxonomy" id="2315862"/>
    <lineage>
        <taxon>Bacteria</taxon>
        <taxon>Pseudomonadati</taxon>
        <taxon>Bacteroidota</taxon>
        <taxon>Chitinophagia</taxon>
        <taxon>Chitinophagales</taxon>
        <taxon>Chitinophagaceae</taxon>
        <taxon>Paraflavitalea</taxon>
    </lineage>
</organism>
<keyword evidence="1" id="KW-0805">Transcription regulation</keyword>
<sequence>MQFPASDILKPYVQGYWIMAVDRDLTNEVFYPSGFVDFAIKISSGNVITLINGRPIDMPKVEVLGQITQPTRLTVTKGTTILIARLYPHANSLFFPNPISDFTNHSIDLADVFGEESNDFYYQLMETNVTEQKVRALDSFLVQRLKKSKTAHHKLIIVEQICRSIRADSESFNIKTLSDQYGISERYIQKLFLDNVGITPKLFSNIHRFNKSLQLIQSGDLPLTSIAYDCGYYDQAHFIKEFKKFTGLTPSEVRVLQAVS</sequence>
<reference evidence="5 6" key="1">
    <citation type="submission" date="2018-09" db="EMBL/GenBank/DDBJ databases">
        <title>Genome sequencing of strain 6GH32-13.</title>
        <authorList>
            <person name="Weon H.-Y."/>
            <person name="Heo J."/>
            <person name="Kwon S.-W."/>
        </authorList>
    </citation>
    <scope>NUCLEOTIDE SEQUENCE [LARGE SCALE GENOMIC DNA]</scope>
    <source>
        <strain evidence="5 6">5GH32-13</strain>
    </source>
</reference>